<evidence type="ECO:0000259" key="17">
    <source>
        <dbReference type="Pfam" id="PF02737"/>
    </source>
</evidence>
<dbReference type="GO" id="GO:0006635">
    <property type="term" value="P:fatty acid beta-oxidation"/>
    <property type="evidence" value="ECO:0007669"/>
    <property type="project" value="TreeGrafter"/>
</dbReference>
<feature type="domain" description="3-hydroxyacyl-CoA dehydrogenase NAD binding" evidence="17">
    <location>
        <begin position="37"/>
        <end position="145"/>
    </location>
</feature>
<dbReference type="InterPro" id="IPR006180">
    <property type="entry name" value="3-OHacyl-CoA_DH_CS"/>
</dbReference>
<accession>A0A8J2S9J0</accession>
<keyword evidence="11" id="KW-0443">Lipid metabolism</keyword>
<feature type="transmembrane region" description="Helical" evidence="15">
    <location>
        <begin position="513"/>
        <end position="528"/>
    </location>
</feature>
<comment type="similarity">
    <text evidence="5">Belongs to the 3-hydroxyacyl-CoA dehydrogenase family.</text>
</comment>
<comment type="catalytic activity">
    <reaction evidence="14">
        <text>a (3S)-3-hydroxyacyl-CoA + NAD(+) = a 3-oxoacyl-CoA + NADH + H(+)</text>
        <dbReference type="Rhea" id="RHEA:22432"/>
        <dbReference type="ChEBI" id="CHEBI:15378"/>
        <dbReference type="ChEBI" id="CHEBI:57318"/>
        <dbReference type="ChEBI" id="CHEBI:57540"/>
        <dbReference type="ChEBI" id="CHEBI:57945"/>
        <dbReference type="ChEBI" id="CHEBI:90726"/>
        <dbReference type="EC" id="1.1.1.35"/>
    </reaction>
</comment>
<dbReference type="FunFam" id="1.10.1040.10:FF:000019">
    <property type="entry name" value="3-hydroxybutyryl-CoA dehydrogenase FadB2"/>
    <property type="match status" value="1"/>
</dbReference>
<feature type="transmembrane region" description="Helical" evidence="15">
    <location>
        <begin position="304"/>
        <end position="329"/>
    </location>
</feature>
<keyword evidence="12" id="KW-0496">Mitochondrion</keyword>
<feature type="transmembrane region" description="Helical" evidence="15">
    <location>
        <begin position="415"/>
        <end position="436"/>
    </location>
</feature>
<name>A0A8J2S9J0_9CRUS</name>
<feature type="transmembrane region" description="Helical" evidence="15">
    <location>
        <begin position="341"/>
        <end position="365"/>
    </location>
</feature>
<keyword evidence="6 15" id="KW-0812">Transmembrane</keyword>
<comment type="subcellular location">
    <subcellularLocation>
        <location evidence="1 15">Membrane</location>
        <topology evidence="1 15">Multi-pass membrane protein</topology>
    </subcellularLocation>
    <subcellularLocation>
        <location evidence="2">Mitochondrion matrix</location>
    </subcellularLocation>
</comment>
<evidence type="ECO:0000256" key="6">
    <source>
        <dbReference type="ARBA" id="ARBA00022692"/>
    </source>
</evidence>
<evidence type="ECO:0000256" key="8">
    <source>
        <dbReference type="ARBA" id="ARBA00022989"/>
    </source>
</evidence>
<dbReference type="InterPro" id="IPR013328">
    <property type="entry name" value="6PGD_dom2"/>
</dbReference>
<comment type="caution">
    <text evidence="18">The sequence shown here is derived from an EMBL/GenBank/DDBJ whole genome shotgun (WGS) entry which is preliminary data.</text>
</comment>
<keyword evidence="9" id="KW-0560">Oxidoreductase</keyword>
<sequence>MATTKIVLFGKSHLMLAHTTIRRKLSSSTCVNQSIKNVVVIGGGLMGSGIAQVAAQSGQNVTIVDLDHKVLEKAKNAISTSLQRVAKKLFKDDLTKADRFLSDSTSRLMLSTSPEEAVGQSDLVVEAIVEKLKIKQNLFKTLDAVPVMKLLEVIRIPETSDNTYNLLMFSKDTPGFIVNRLLVPYMMESVRLLERGDATARDIDTAMKLGAGYPMGPFELLDYVGLDTSKFIIEGWAEKFPDNPLFKPVPTLNRLVEEGKLGMKTGEGFYKYQKKCLDEQIKAFSPRTGQLTFLHMKMESGIRLVLLDFLMVIISLLTHIVDLLVNCYTVYKHFYMRNYTIMALTALLAFIPGFITSILSCFWLTKGSSLSVKPKLPTLFHVIRILSIVFLNSPISGYINVLYYLLKRYRALLKGWIEIAVAMNSLMSVSIAVTTYDRTFLLNQPDKEAIRFRATSILFLIHFFNLSSRMLAIGLFTSLSIEYAALLLGIHWTVMVAWLMLPVLKSSFHMEKILSIMALGLVFIFVFVKSDGSRTRRKYAFYYTISLVGNTSMMVMWFKHGSYPSLPDILNVMDSWIYYLGLACHYVFFFTGIALLALYHAGRLPERSHAEAVSVDIRLNERLCVMNNQSCNSN</sequence>
<evidence type="ECO:0000256" key="10">
    <source>
        <dbReference type="ARBA" id="ARBA00023027"/>
    </source>
</evidence>
<comment type="similarity">
    <text evidence="4 15">Belongs to the XK family.</text>
</comment>
<keyword evidence="7" id="KW-0276">Fatty acid metabolism</keyword>
<dbReference type="OrthoDB" id="5958943at2759"/>
<dbReference type="GO" id="GO:0070403">
    <property type="term" value="F:NAD+ binding"/>
    <property type="evidence" value="ECO:0007669"/>
    <property type="project" value="InterPro"/>
</dbReference>
<comment type="pathway">
    <text evidence="3">Lipid metabolism.</text>
</comment>
<dbReference type="InterPro" id="IPR018629">
    <property type="entry name" value="XK-rel"/>
</dbReference>
<proteinExistence type="inferred from homology"/>
<evidence type="ECO:0000256" key="5">
    <source>
        <dbReference type="ARBA" id="ARBA00009463"/>
    </source>
</evidence>
<feature type="transmembrane region" description="Helical" evidence="15">
    <location>
        <begin position="578"/>
        <end position="599"/>
    </location>
</feature>
<gene>
    <name evidence="18" type="ORF">DGAL_LOCUS17245</name>
</gene>
<dbReference type="Gene3D" id="3.40.50.720">
    <property type="entry name" value="NAD(P)-binding Rossmann-like Domain"/>
    <property type="match status" value="1"/>
</dbReference>
<dbReference type="GO" id="GO:0005759">
    <property type="term" value="C:mitochondrial matrix"/>
    <property type="evidence" value="ECO:0007669"/>
    <property type="project" value="UniProtKB-SubCell"/>
</dbReference>
<dbReference type="InterPro" id="IPR052242">
    <property type="entry name" value="Mito_3-hydroxyacyl-CoA_DH"/>
</dbReference>
<evidence type="ECO:0000256" key="12">
    <source>
        <dbReference type="ARBA" id="ARBA00023128"/>
    </source>
</evidence>
<evidence type="ECO:0000256" key="2">
    <source>
        <dbReference type="ARBA" id="ARBA00004305"/>
    </source>
</evidence>
<dbReference type="InterPro" id="IPR008927">
    <property type="entry name" value="6-PGluconate_DH-like_C_sf"/>
</dbReference>
<dbReference type="InterPro" id="IPR036291">
    <property type="entry name" value="NAD(P)-bd_dom_sf"/>
</dbReference>
<evidence type="ECO:0000256" key="11">
    <source>
        <dbReference type="ARBA" id="ARBA00023098"/>
    </source>
</evidence>
<evidence type="ECO:0000256" key="7">
    <source>
        <dbReference type="ARBA" id="ARBA00022832"/>
    </source>
</evidence>
<dbReference type="Pfam" id="PF09815">
    <property type="entry name" value="XK-related"/>
    <property type="match status" value="2"/>
</dbReference>
<organism evidence="18 19">
    <name type="scientific">Daphnia galeata</name>
    <dbReference type="NCBI Taxonomy" id="27404"/>
    <lineage>
        <taxon>Eukaryota</taxon>
        <taxon>Metazoa</taxon>
        <taxon>Ecdysozoa</taxon>
        <taxon>Arthropoda</taxon>
        <taxon>Crustacea</taxon>
        <taxon>Branchiopoda</taxon>
        <taxon>Diplostraca</taxon>
        <taxon>Cladocera</taxon>
        <taxon>Anomopoda</taxon>
        <taxon>Daphniidae</taxon>
        <taxon>Daphnia</taxon>
    </lineage>
</organism>
<evidence type="ECO:0000256" key="3">
    <source>
        <dbReference type="ARBA" id="ARBA00005189"/>
    </source>
</evidence>
<keyword evidence="8 15" id="KW-1133">Transmembrane helix</keyword>
<reference evidence="18" key="1">
    <citation type="submission" date="2021-11" db="EMBL/GenBank/DDBJ databases">
        <authorList>
            <person name="Schell T."/>
        </authorList>
    </citation>
    <scope>NUCLEOTIDE SEQUENCE</scope>
    <source>
        <strain evidence="18">M5</strain>
    </source>
</reference>
<dbReference type="PROSITE" id="PS00067">
    <property type="entry name" value="3HCDH"/>
    <property type="match status" value="1"/>
</dbReference>
<dbReference type="SUPFAM" id="SSF48179">
    <property type="entry name" value="6-phosphogluconate dehydrogenase C-terminal domain-like"/>
    <property type="match status" value="1"/>
</dbReference>
<dbReference type="SUPFAM" id="SSF51735">
    <property type="entry name" value="NAD(P)-binding Rossmann-fold domains"/>
    <property type="match status" value="1"/>
</dbReference>
<dbReference type="Proteomes" id="UP000789390">
    <property type="component" value="Unassembled WGS sequence"/>
</dbReference>
<evidence type="ECO:0000256" key="4">
    <source>
        <dbReference type="ARBA" id="ARBA00008789"/>
    </source>
</evidence>
<dbReference type="GO" id="GO:0005886">
    <property type="term" value="C:plasma membrane"/>
    <property type="evidence" value="ECO:0007669"/>
    <property type="project" value="UniProtKB-ARBA"/>
</dbReference>
<dbReference type="EMBL" id="CAKKLH010000338">
    <property type="protein sequence ID" value="CAH0113357.1"/>
    <property type="molecule type" value="Genomic_DNA"/>
</dbReference>
<evidence type="ECO:0000256" key="13">
    <source>
        <dbReference type="ARBA" id="ARBA00023136"/>
    </source>
</evidence>
<dbReference type="Pfam" id="PF02737">
    <property type="entry name" value="3HCDH_N"/>
    <property type="match status" value="1"/>
</dbReference>
<feature type="transmembrane region" description="Helical" evidence="15">
    <location>
        <begin position="385"/>
        <end position="406"/>
    </location>
</feature>
<evidence type="ECO:0000256" key="15">
    <source>
        <dbReference type="RuleBase" id="RU910716"/>
    </source>
</evidence>
<evidence type="ECO:0000313" key="18">
    <source>
        <dbReference type="EMBL" id="CAH0113357.1"/>
    </source>
</evidence>
<evidence type="ECO:0000256" key="14">
    <source>
        <dbReference type="ARBA" id="ARBA00049556"/>
    </source>
</evidence>
<protein>
    <recommendedName>
        <fullName evidence="15">XK-related protein</fullName>
    </recommendedName>
</protein>
<feature type="transmembrane region" description="Helical" evidence="15">
    <location>
        <begin position="540"/>
        <end position="558"/>
    </location>
</feature>
<dbReference type="PANTHER" id="PTHR43561">
    <property type="match status" value="1"/>
</dbReference>
<evidence type="ECO:0000259" key="16">
    <source>
        <dbReference type="Pfam" id="PF00725"/>
    </source>
</evidence>
<dbReference type="InterPro" id="IPR006176">
    <property type="entry name" value="3-OHacyl-CoA_DH_NAD-bd"/>
</dbReference>
<dbReference type="AlphaFoldDB" id="A0A8J2S9J0"/>
<keyword evidence="19" id="KW-1185">Reference proteome</keyword>
<keyword evidence="13 15" id="KW-0472">Membrane</keyword>
<dbReference type="Pfam" id="PF00725">
    <property type="entry name" value="3HCDH"/>
    <property type="match status" value="1"/>
</dbReference>
<dbReference type="Gene3D" id="1.10.1040.10">
    <property type="entry name" value="N-(1-d-carboxylethyl)-l-norvaline Dehydrogenase, domain 2"/>
    <property type="match status" value="1"/>
</dbReference>
<dbReference type="PANTHER" id="PTHR43561:SF3">
    <property type="entry name" value="HYDROXYACYL-COENZYME A DEHYDROGENASE, MITOCHONDRIAL"/>
    <property type="match status" value="1"/>
</dbReference>
<keyword evidence="10" id="KW-0520">NAD</keyword>
<evidence type="ECO:0000313" key="19">
    <source>
        <dbReference type="Proteomes" id="UP000789390"/>
    </source>
</evidence>
<feature type="domain" description="3-hydroxyacyl-CoA dehydrogenase C-terminal" evidence="16">
    <location>
        <begin position="175"/>
        <end position="272"/>
    </location>
</feature>
<evidence type="ECO:0000256" key="9">
    <source>
        <dbReference type="ARBA" id="ARBA00023002"/>
    </source>
</evidence>
<dbReference type="GO" id="GO:0003857">
    <property type="term" value="F:(3S)-3-hydroxyacyl-CoA dehydrogenase (NAD+) activity"/>
    <property type="evidence" value="ECO:0007669"/>
    <property type="project" value="UniProtKB-EC"/>
</dbReference>
<evidence type="ECO:0000256" key="1">
    <source>
        <dbReference type="ARBA" id="ARBA00004141"/>
    </source>
</evidence>
<dbReference type="InterPro" id="IPR006108">
    <property type="entry name" value="3HC_DH_C"/>
</dbReference>